<comment type="catalytic activity">
    <reaction evidence="1 8">
        <text>a 4-O-methyl-thymidine in DNA + L-cysteinyl-[protein] = a thymidine in DNA + S-methyl-L-cysteinyl-[protein]</text>
        <dbReference type="Rhea" id="RHEA:53428"/>
        <dbReference type="Rhea" id="RHEA-COMP:10131"/>
        <dbReference type="Rhea" id="RHEA-COMP:10132"/>
        <dbReference type="Rhea" id="RHEA-COMP:13555"/>
        <dbReference type="Rhea" id="RHEA-COMP:13556"/>
        <dbReference type="ChEBI" id="CHEBI:29950"/>
        <dbReference type="ChEBI" id="CHEBI:82612"/>
        <dbReference type="ChEBI" id="CHEBI:137386"/>
        <dbReference type="ChEBI" id="CHEBI:137387"/>
        <dbReference type="EC" id="2.1.1.63"/>
    </reaction>
</comment>
<dbReference type="SUPFAM" id="SSF46767">
    <property type="entry name" value="Methylated DNA-protein cysteine methyltransferase, C-terminal domain"/>
    <property type="match status" value="1"/>
</dbReference>
<comment type="miscellaneous">
    <text evidence="8">This enzyme catalyzes only one turnover and therefore is not strictly catalytic. According to one definition, an enzyme is a biocatalyst that acts repeatedly and over many reaction cycles.</text>
</comment>
<dbReference type="RefSeq" id="WP_130491571.1">
    <property type="nucleotide sequence ID" value="NZ_SGXD01000001.1"/>
</dbReference>
<protein>
    <recommendedName>
        <fullName evidence="8">Methylated-DNA--protein-cysteine methyltransferase</fullName>
        <ecNumber evidence="8">2.1.1.63</ecNumber>
    </recommendedName>
    <alternativeName>
        <fullName evidence="8">6-O-methylguanine-DNA methyltransferase</fullName>
        <shortName evidence="8">MGMT</shortName>
    </alternativeName>
    <alternativeName>
        <fullName evidence="8">O-6-methylguanine-DNA-alkyltransferase</fullName>
    </alternativeName>
</protein>
<dbReference type="InterPro" id="IPR014048">
    <property type="entry name" value="MethylDNA_cys_MeTrfase_DNA-bd"/>
</dbReference>
<dbReference type="EC" id="2.1.1.63" evidence="8"/>
<dbReference type="Proteomes" id="UP000293638">
    <property type="component" value="Unassembled WGS sequence"/>
</dbReference>
<dbReference type="HAMAP" id="MF_00772">
    <property type="entry name" value="OGT"/>
    <property type="match status" value="1"/>
</dbReference>
<feature type="active site" description="Nucleophile; methyl group acceptor" evidence="8">
    <location>
        <position position="127"/>
    </location>
</feature>
<organism evidence="11 12">
    <name type="scientific">Motilibacter rhizosphaerae</name>
    <dbReference type="NCBI Taxonomy" id="598652"/>
    <lineage>
        <taxon>Bacteria</taxon>
        <taxon>Bacillati</taxon>
        <taxon>Actinomycetota</taxon>
        <taxon>Actinomycetes</taxon>
        <taxon>Motilibacterales</taxon>
        <taxon>Motilibacteraceae</taxon>
        <taxon>Motilibacter</taxon>
    </lineage>
</organism>
<evidence type="ECO:0000256" key="2">
    <source>
        <dbReference type="ARBA" id="ARBA00022490"/>
    </source>
</evidence>
<dbReference type="Gene3D" id="3.30.160.70">
    <property type="entry name" value="Methylated DNA-protein cysteine methyltransferase domain"/>
    <property type="match status" value="1"/>
</dbReference>
<dbReference type="CDD" id="cd06445">
    <property type="entry name" value="ATase"/>
    <property type="match status" value="1"/>
</dbReference>
<keyword evidence="5 8" id="KW-0227">DNA damage</keyword>
<comment type="catalytic activity">
    <reaction evidence="7 8">
        <text>a 6-O-methyl-2'-deoxyguanosine in DNA + L-cysteinyl-[protein] = S-methyl-L-cysteinyl-[protein] + a 2'-deoxyguanosine in DNA</text>
        <dbReference type="Rhea" id="RHEA:24000"/>
        <dbReference type="Rhea" id="RHEA-COMP:10131"/>
        <dbReference type="Rhea" id="RHEA-COMP:10132"/>
        <dbReference type="Rhea" id="RHEA-COMP:11367"/>
        <dbReference type="Rhea" id="RHEA-COMP:11368"/>
        <dbReference type="ChEBI" id="CHEBI:29950"/>
        <dbReference type="ChEBI" id="CHEBI:82612"/>
        <dbReference type="ChEBI" id="CHEBI:85445"/>
        <dbReference type="ChEBI" id="CHEBI:85448"/>
        <dbReference type="EC" id="2.1.1.63"/>
    </reaction>
</comment>
<evidence type="ECO:0000256" key="6">
    <source>
        <dbReference type="ARBA" id="ARBA00023204"/>
    </source>
</evidence>
<comment type="similarity">
    <text evidence="8">Belongs to the MGMT family.</text>
</comment>
<dbReference type="InterPro" id="IPR036217">
    <property type="entry name" value="MethylDNA_cys_MeTrfase_DNAb"/>
</dbReference>
<evidence type="ECO:0000313" key="12">
    <source>
        <dbReference type="Proteomes" id="UP000293638"/>
    </source>
</evidence>
<dbReference type="AlphaFoldDB" id="A0A4V2F542"/>
<dbReference type="InterPro" id="IPR023546">
    <property type="entry name" value="MGMT"/>
</dbReference>
<dbReference type="InterPro" id="IPR036388">
    <property type="entry name" value="WH-like_DNA-bd_sf"/>
</dbReference>
<reference evidence="11 12" key="1">
    <citation type="submission" date="2019-02" db="EMBL/GenBank/DDBJ databases">
        <title>Genomic Encyclopedia of Type Strains, Phase IV (KMG-IV): sequencing the most valuable type-strain genomes for metagenomic binning, comparative biology and taxonomic classification.</title>
        <authorList>
            <person name="Goeker M."/>
        </authorList>
    </citation>
    <scope>NUCLEOTIDE SEQUENCE [LARGE SCALE GENOMIC DNA]</scope>
    <source>
        <strain evidence="11 12">DSM 45622</strain>
    </source>
</reference>
<evidence type="ECO:0000259" key="9">
    <source>
        <dbReference type="Pfam" id="PF01035"/>
    </source>
</evidence>
<dbReference type="InterPro" id="IPR001497">
    <property type="entry name" value="MethylDNA_cys_MeTrfase_AS"/>
</dbReference>
<name>A0A4V2F542_9ACTN</name>
<keyword evidence="2 8" id="KW-0963">Cytoplasm</keyword>
<dbReference type="Pfam" id="PF01035">
    <property type="entry name" value="DNA_binding_1"/>
    <property type="match status" value="1"/>
</dbReference>
<evidence type="ECO:0000313" key="11">
    <source>
        <dbReference type="EMBL" id="RZS91509.1"/>
    </source>
</evidence>
<dbReference type="GO" id="GO:0005737">
    <property type="term" value="C:cytoplasm"/>
    <property type="evidence" value="ECO:0007669"/>
    <property type="project" value="UniProtKB-SubCell"/>
</dbReference>
<evidence type="ECO:0000256" key="7">
    <source>
        <dbReference type="ARBA" id="ARBA00049348"/>
    </source>
</evidence>
<dbReference type="Pfam" id="PF02870">
    <property type="entry name" value="Methyltransf_1N"/>
    <property type="match status" value="1"/>
</dbReference>
<dbReference type="EMBL" id="SGXD01000001">
    <property type="protein sequence ID" value="RZS91509.1"/>
    <property type="molecule type" value="Genomic_DNA"/>
</dbReference>
<dbReference type="FunFam" id="1.10.10.10:FF:000337">
    <property type="entry name" value="Methylated-DNA--protein-cysteine methyltransferase"/>
    <property type="match status" value="1"/>
</dbReference>
<evidence type="ECO:0000256" key="3">
    <source>
        <dbReference type="ARBA" id="ARBA00022603"/>
    </source>
</evidence>
<dbReference type="InterPro" id="IPR036631">
    <property type="entry name" value="MGMT_N_sf"/>
</dbReference>
<dbReference type="PROSITE" id="PS00374">
    <property type="entry name" value="MGMT"/>
    <property type="match status" value="1"/>
</dbReference>
<sequence length="165" mass="17880">MQRTTYVESPVGRLRLVGDDGALVSLHMEDQRHAAPHELVDDDGPAGFEAVVEQLAAYFAGELRAFDVVLAPRGTPFQQRVWAVLREIPFGQTMSYGEIALALGQPTASRAVGLANGRNPVGIIVPCHRVIGAGGKLVGYAGGLTRKQFLLEHERRHSEELLPFG</sequence>
<evidence type="ECO:0000256" key="5">
    <source>
        <dbReference type="ARBA" id="ARBA00022763"/>
    </source>
</evidence>
<dbReference type="GO" id="GO:0006307">
    <property type="term" value="P:DNA alkylation repair"/>
    <property type="evidence" value="ECO:0007669"/>
    <property type="project" value="UniProtKB-UniRule"/>
</dbReference>
<gene>
    <name evidence="11" type="ORF">EV189_0751</name>
</gene>
<evidence type="ECO:0000256" key="8">
    <source>
        <dbReference type="HAMAP-Rule" id="MF_00772"/>
    </source>
</evidence>
<accession>A0A4V2F542</accession>
<dbReference type="InterPro" id="IPR008332">
    <property type="entry name" value="MethylG_MeTrfase_N"/>
</dbReference>
<dbReference type="PANTHER" id="PTHR10815">
    <property type="entry name" value="METHYLATED-DNA--PROTEIN-CYSTEINE METHYLTRANSFERASE"/>
    <property type="match status" value="1"/>
</dbReference>
<keyword evidence="4 8" id="KW-0808">Transferase</keyword>
<proteinExistence type="inferred from homology"/>
<keyword evidence="3 8" id="KW-0489">Methyltransferase</keyword>
<dbReference type="SUPFAM" id="SSF53155">
    <property type="entry name" value="Methylated DNA-protein cysteine methyltransferase domain"/>
    <property type="match status" value="1"/>
</dbReference>
<keyword evidence="12" id="KW-1185">Reference proteome</keyword>
<dbReference type="OrthoDB" id="9802228at2"/>
<feature type="domain" description="Methylated-DNA-[protein]-cysteine S-methyltransferase DNA binding" evidence="9">
    <location>
        <begin position="76"/>
        <end position="155"/>
    </location>
</feature>
<dbReference type="PANTHER" id="PTHR10815:SF5">
    <property type="entry name" value="METHYLATED-DNA--PROTEIN-CYSTEINE METHYLTRANSFERASE"/>
    <property type="match status" value="1"/>
</dbReference>
<evidence type="ECO:0000259" key="10">
    <source>
        <dbReference type="Pfam" id="PF02870"/>
    </source>
</evidence>
<comment type="function">
    <text evidence="8">Involved in the cellular defense against the biological effects of O6-methylguanine (O6-MeG) and O4-methylthymine (O4-MeT) in DNA. Repairs the methylated nucleobase in DNA by stoichiometrically transferring the methyl group to a cysteine residue in the enzyme. This is a suicide reaction: the enzyme is irreversibly inactivated.</text>
</comment>
<dbReference type="NCBIfam" id="TIGR00589">
    <property type="entry name" value="ogt"/>
    <property type="match status" value="1"/>
</dbReference>
<evidence type="ECO:0000256" key="1">
    <source>
        <dbReference type="ARBA" id="ARBA00001286"/>
    </source>
</evidence>
<dbReference type="Gene3D" id="1.10.10.10">
    <property type="entry name" value="Winged helix-like DNA-binding domain superfamily/Winged helix DNA-binding domain"/>
    <property type="match status" value="1"/>
</dbReference>
<dbReference type="GO" id="GO:0003908">
    <property type="term" value="F:methylated-DNA-[protein]-cysteine S-methyltransferase activity"/>
    <property type="evidence" value="ECO:0007669"/>
    <property type="project" value="UniProtKB-UniRule"/>
</dbReference>
<feature type="domain" description="Methylguanine DNA methyltransferase ribonuclease-like" evidence="10">
    <location>
        <begin position="4"/>
        <end position="71"/>
    </location>
</feature>
<keyword evidence="6 8" id="KW-0234">DNA repair</keyword>
<dbReference type="GO" id="GO:0032259">
    <property type="term" value="P:methylation"/>
    <property type="evidence" value="ECO:0007669"/>
    <property type="project" value="UniProtKB-KW"/>
</dbReference>
<comment type="subcellular location">
    <subcellularLocation>
        <location evidence="8">Cytoplasm</location>
    </subcellularLocation>
</comment>
<comment type="caution">
    <text evidence="11">The sequence shown here is derived from an EMBL/GenBank/DDBJ whole genome shotgun (WGS) entry which is preliminary data.</text>
</comment>
<evidence type="ECO:0000256" key="4">
    <source>
        <dbReference type="ARBA" id="ARBA00022679"/>
    </source>
</evidence>